<dbReference type="OrthoDB" id="5461162at2"/>
<accession>A0A4V2V299</accession>
<keyword evidence="3" id="KW-1185">Reference proteome</keyword>
<comment type="caution">
    <text evidence="2">The sequence shown here is derived from an EMBL/GenBank/DDBJ whole genome shotgun (WGS) entry which is preliminary data.</text>
</comment>
<dbReference type="RefSeq" id="WP_132975501.1">
    <property type="nucleotide sequence ID" value="NZ_SMAO01000001.1"/>
</dbReference>
<dbReference type="NCBIfam" id="TIGR03798">
    <property type="entry name" value="leader_Nif11"/>
    <property type="match status" value="1"/>
</dbReference>
<proteinExistence type="predicted"/>
<sequence>MTVASAKAYIYRMREDETFRQTVNACEDETANWEFLRQNGYEFSLPDFKAAQAEIYDEYGITPL</sequence>
<name>A0A4V2V299_9GAMM</name>
<protein>
    <submittedName>
        <fullName evidence="2">Putative ribosomally synthesized peptide with nif11-like leader</fullName>
    </submittedName>
</protein>
<dbReference type="Proteomes" id="UP000295717">
    <property type="component" value="Unassembled WGS sequence"/>
</dbReference>
<dbReference type="EMBL" id="SMAO01000001">
    <property type="protein sequence ID" value="TCT24252.1"/>
    <property type="molecule type" value="Genomic_DNA"/>
</dbReference>
<gene>
    <name evidence="2" type="ORF">EDC35_101574</name>
</gene>
<dbReference type="InterPro" id="IPR022516">
    <property type="entry name" value="CHP03798_Ocin"/>
</dbReference>
<organism evidence="2 3">
    <name type="scientific">Thiobaca trueperi</name>
    <dbReference type="NCBI Taxonomy" id="127458"/>
    <lineage>
        <taxon>Bacteria</taxon>
        <taxon>Pseudomonadati</taxon>
        <taxon>Pseudomonadota</taxon>
        <taxon>Gammaproteobacteria</taxon>
        <taxon>Chromatiales</taxon>
        <taxon>Chromatiaceae</taxon>
        <taxon>Thiobaca</taxon>
    </lineage>
</organism>
<dbReference type="Pfam" id="PF07862">
    <property type="entry name" value="Nif11"/>
    <property type="match status" value="1"/>
</dbReference>
<evidence type="ECO:0000313" key="3">
    <source>
        <dbReference type="Proteomes" id="UP000295717"/>
    </source>
</evidence>
<evidence type="ECO:0000313" key="2">
    <source>
        <dbReference type="EMBL" id="TCT24252.1"/>
    </source>
</evidence>
<dbReference type="AlphaFoldDB" id="A0A4V2V299"/>
<dbReference type="InterPro" id="IPR012903">
    <property type="entry name" value="Nif11"/>
</dbReference>
<evidence type="ECO:0000259" key="1">
    <source>
        <dbReference type="Pfam" id="PF07862"/>
    </source>
</evidence>
<feature type="domain" description="Nif11" evidence="1">
    <location>
        <begin position="1"/>
        <end position="46"/>
    </location>
</feature>
<reference evidence="2 3" key="1">
    <citation type="submission" date="2019-03" db="EMBL/GenBank/DDBJ databases">
        <title>Genomic Encyclopedia of Type Strains, Phase IV (KMG-IV): sequencing the most valuable type-strain genomes for metagenomic binning, comparative biology and taxonomic classification.</title>
        <authorList>
            <person name="Goeker M."/>
        </authorList>
    </citation>
    <scope>NUCLEOTIDE SEQUENCE [LARGE SCALE GENOMIC DNA]</scope>
    <source>
        <strain evidence="2 3">DSM 13587</strain>
    </source>
</reference>